<dbReference type="OrthoDB" id="7870971at2"/>
<keyword evidence="1" id="KW-0969">Cilium</keyword>
<dbReference type="Proteomes" id="UP000243507">
    <property type="component" value="Unassembled WGS sequence"/>
</dbReference>
<keyword evidence="2" id="KW-1185">Reference proteome</keyword>
<evidence type="ECO:0000313" key="2">
    <source>
        <dbReference type="Proteomes" id="UP000243507"/>
    </source>
</evidence>
<keyword evidence="1" id="KW-0282">Flagellum</keyword>
<organism evidence="1 2">
    <name type="scientific">Pseudothioclava arenosa</name>
    <dbReference type="NCBI Taxonomy" id="1795308"/>
    <lineage>
        <taxon>Bacteria</taxon>
        <taxon>Pseudomonadati</taxon>
        <taxon>Pseudomonadota</taxon>
        <taxon>Alphaproteobacteria</taxon>
        <taxon>Rhodobacterales</taxon>
        <taxon>Paracoccaceae</taxon>
        <taxon>Pseudothioclava</taxon>
    </lineage>
</organism>
<dbReference type="EMBL" id="NTJD01000009">
    <property type="protein sequence ID" value="PCD75924.1"/>
    <property type="molecule type" value="Genomic_DNA"/>
</dbReference>
<dbReference type="RefSeq" id="WP_096434242.1">
    <property type="nucleotide sequence ID" value="NZ_NTJD01000009.1"/>
</dbReference>
<gene>
    <name evidence="1" type="ORF">CLN94_12290</name>
</gene>
<keyword evidence="1" id="KW-0966">Cell projection</keyword>
<name>A0A2A4CP95_9RHOB</name>
<protein>
    <submittedName>
        <fullName evidence="1">Flagellar biosynthesis protein</fullName>
    </submittedName>
</protein>
<comment type="caution">
    <text evidence="1">The sequence shown here is derived from an EMBL/GenBank/DDBJ whole genome shotgun (WGS) entry which is preliminary data.</text>
</comment>
<sequence length="200" mass="21873">MARPLQLESFDDPAPQSDLVSLDSAAFEEARLASFEKGFSAGWEDAVAAQNTEMKRLNGELGRSLQELSFTYHEARAAMLGALRPLLLDMTSKVLPAVSRDTLGGLITDEIVALADEVCALPVTVVTHPDTLAQLRDILTEKSTLPLAFRAEPSLTEGQVFLRFDDSERQIDIDGLIARIGTAVRTYFNITEEDAAHDHS</sequence>
<reference evidence="1 2" key="1">
    <citation type="submission" date="2017-09" db="EMBL/GenBank/DDBJ databases">
        <title>A multilocus sequence analysis scheme for characterization of bacteria in the genus Thioclava.</title>
        <authorList>
            <person name="Liu Y."/>
            <person name="Shao Z."/>
        </authorList>
    </citation>
    <scope>NUCLEOTIDE SEQUENCE [LARGE SCALE GENOMIC DNA]</scope>
    <source>
        <strain evidence="1 2">CAU 1312</strain>
    </source>
</reference>
<evidence type="ECO:0000313" key="1">
    <source>
        <dbReference type="EMBL" id="PCD75924.1"/>
    </source>
</evidence>
<dbReference type="AlphaFoldDB" id="A0A2A4CP95"/>
<accession>A0A2A4CP95</accession>
<proteinExistence type="predicted"/>